<sequence>MKDTRTHDEDGIIKPGAKLSGNDYVVVRLRDSDDPPGRILLVRNPSRCHHGYTICTECADSWELDHHVDYELTGGGRRLREDLDTQRAALASNDSAEDDPGEPGTETVDSSLAHP</sequence>
<comment type="caution">
    <text evidence="2">The sequence shown here is derived from an EMBL/GenBank/DDBJ whole genome shotgun (WGS) entry which is preliminary data.</text>
</comment>
<name>A0A2N3V4Z0_9NOCA</name>
<accession>A0A2N3V4Z0</accession>
<organism evidence="2 3">
    <name type="scientific">Nocardia fluminea</name>
    <dbReference type="NCBI Taxonomy" id="134984"/>
    <lineage>
        <taxon>Bacteria</taxon>
        <taxon>Bacillati</taxon>
        <taxon>Actinomycetota</taxon>
        <taxon>Actinomycetes</taxon>
        <taxon>Mycobacteriales</taxon>
        <taxon>Nocardiaceae</taxon>
        <taxon>Nocardia</taxon>
    </lineage>
</organism>
<gene>
    <name evidence="2" type="ORF">ATK86_7084</name>
</gene>
<evidence type="ECO:0000256" key="1">
    <source>
        <dbReference type="SAM" id="MobiDB-lite"/>
    </source>
</evidence>
<reference evidence="2 3" key="1">
    <citation type="submission" date="2017-12" db="EMBL/GenBank/DDBJ databases">
        <title>Sequencing the genomes of 1000 Actinobacteria strains.</title>
        <authorList>
            <person name="Klenk H.-P."/>
        </authorList>
    </citation>
    <scope>NUCLEOTIDE SEQUENCE [LARGE SCALE GENOMIC DNA]</scope>
    <source>
        <strain evidence="2 3">DSM 44489</strain>
    </source>
</reference>
<evidence type="ECO:0000313" key="2">
    <source>
        <dbReference type="EMBL" id="PKV76684.1"/>
    </source>
</evidence>
<dbReference type="Proteomes" id="UP000233766">
    <property type="component" value="Unassembled WGS sequence"/>
</dbReference>
<protein>
    <submittedName>
        <fullName evidence="2">Uncharacterized protein</fullName>
    </submittedName>
</protein>
<feature type="region of interest" description="Disordered" evidence="1">
    <location>
        <begin position="88"/>
        <end position="115"/>
    </location>
</feature>
<keyword evidence="3" id="KW-1185">Reference proteome</keyword>
<dbReference type="RefSeq" id="WP_143876204.1">
    <property type="nucleotide sequence ID" value="NZ_PJMW01000003.1"/>
</dbReference>
<proteinExistence type="predicted"/>
<dbReference type="AlphaFoldDB" id="A0A2N3V4Z0"/>
<evidence type="ECO:0000313" key="3">
    <source>
        <dbReference type="Proteomes" id="UP000233766"/>
    </source>
</evidence>
<dbReference type="OrthoDB" id="4563721at2"/>
<dbReference type="EMBL" id="PJMW01000003">
    <property type="protein sequence ID" value="PKV76684.1"/>
    <property type="molecule type" value="Genomic_DNA"/>
</dbReference>